<proteinExistence type="inferred from homology"/>
<dbReference type="EC" id="2.8.1.7" evidence="10"/>
<dbReference type="InterPro" id="IPR015422">
    <property type="entry name" value="PyrdxlP-dep_Trfase_small"/>
</dbReference>
<organism evidence="12 13">
    <name type="scientific">Thermogemmatispora aurantia</name>
    <dbReference type="NCBI Taxonomy" id="2045279"/>
    <lineage>
        <taxon>Bacteria</taxon>
        <taxon>Bacillati</taxon>
        <taxon>Chloroflexota</taxon>
        <taxon>Ktedonobacteria</taxon>
        <taxon>Thermogemmatisporales</taxon>
        <taxon>Thermogemmatisporaceae</taxon>
        <taxon>Thermogemmatispora</taxon>
    </lineage>
</organism>
<keyword evidence="8 10" id="KW-0411">Iron-sulfur</keyword>
<dbReference type="Gene3D" id="3.90.1150.10">
    <property type="entry name" value="Aspartate Aminotransferase, domain 1"/>
    <property type="match status" value="1"/>
</dbReference>
<dbReference type="InterPro" id="IPR017772">
    <property type="entry name" value="Cys_deSase_NifS_bac/arc"/>
</dbReference>
<evidence type="ECO:0000313" key="12">
    <source>
        <dbReference type="EMBL" id="GER83072.1"/>
    </source>
</evidence>
<dbReference type="PANTHER" id="PTHR11601">
    <property type="entry name" value="CYSTEINE DESULFURYLASE FAMILY MEMBER"/>
    <property type="match status" value="1"/>
</dbReference>
<dbReference type="Proteomes" id="UP000334820">
    <property type="component" value="Unassembled WGS sequence"/>
</dbReference>
<evidence type="ECO:0000256" key="5">
    <source>
        <dbReference type="ARBA" id="ARBA00022723"/>
    </source>
</evidence>
<evidence type="ECO:0000256" key="4">
    <source>
        <dbReference type="ARBA" id="ARBA00022679"/>
    </source>
</evidence>
<dbReference type="PANTHER" id="PTHR11601:SF34">
    <property type="entry name" value="CYSTEINE DESULFURASE"/>
    <property type="match status" value="1"/>
</dbReference>
<comment type="subunit">
    <text evidence="10">Homodimer. Forms a heterotetramer with IscU, interacts with other sulfur acceptors.</text>
</comment>
<dbReference type="RefSeq" id="WP_151727885.1">
    <property type="nucleotide sequence ID" value="NZ_BKZV01000002.1"/>
</dbReference>
<dbReference type="InterPro" id="IPR016454">
    <property type="entry name" value="Cysteine_dSase"/>
</dbReference>
<comment type="pathway">
    <text evidence="10">Cofactor biosynthesis; iron-sulfur cluster biosynthesis.</text>
</comment>
<keyword evidence="7 10" id="KW-0408">Iron</keyword>
<dbReference type="GO" id="GO:0051537">
    <property type="term" value="F:2 iron, 2 sulfur cluster binding"/>
    <property type="evidence" value="ECO:0007669"/>
    <property type="project" value="UniProtKB-UniRule"/>
</dbReference>
<dbReference type="Pfam" id="PF00266">
    <property type="entry name" value="Aminotran_5"/>
    <property type="match status" value="1"/>
</dbReference>
<dbReference type="Gene3D" id="3.40.640.10">
    <property type="entry name" value="Type I PLP-dependent aspartate aminotransferase-like (Major domain)"/>
    <property type="match status" value="1"/>
</dbReference>
<evidence type="ECO:0000259" key="11">
    <source>
        <dbReference type="Pfam" id="PF00266"/>
    </source>
</evidence>
<keyword evidence="4 10" id="KW-0808">Transferase</keyword>
<feature type="binding site" description="via persulfide group" evidence="10">
    <location>
        <position position="327"/>
    </location>
    <ligand>
        <name>[2Fe-2S] cluster</name>
        <dbReference type="ChEBI" id="CHEBI:190135"/>
        <note>ligand shared with IscU</note>
    </ligand>
</feature>
<dbReference type="AlphaFoldDB" id="A0A5J4K7K7"/>
<dbReference type="InterPro" id="IPR010240">
    <property type="entry name" value="Cys_deSase_IscS"/>
</dbReference>
<dbReference type="GO" id="GO:0031071">
    <property type="term" value="F:cysteine desulfurase activity"/>
    <property type="evidence" value="ECO:0007669"/>
    <property type="project" value="UniProtKB-UniRule"/>
</dbReference>
<comment type="similarity">
    <text evidence="2 10">Belongs to the class-V pyridoxal-phosphate-dependent aminotransferase family. NifS/IscS subfamily.</text>
</comment>
<dbReference type="EMBL" id="BKZV01000002">
    <property type="protein sequence ID" value="GER83072.1"/>
    <property type="molecule type" value="Genomic_DNA"/>
</dbReference>
<evidence type="ECO:0000256" key="10">
    <source>
        <dbReference type="HAMAP-Rule" id="MF_00331"/>
    </source>
</evidence>
<feature type="binding site" evidence="10">
    <location>
        <position position="239"/>
    </location>
    <ligand>
        <name>pyridoxal 5'-phosphate</name>
        <dbReference type="ChEBI" id="CHEBI:597326"/>
    </ligand>
</feature>
<feature type="binding site" evidence="10">
    <location>
        <position position="181"/>
    </location>
    <ligand>
        <name>pyridoxal 5'-phosphate</name>
        <dbReference type="ChEBI" id="CHEBI:597326"/>
    </ligand>
</feature>
<evidence type="ECO:0000256" key="6">
    <source>
        <dbReference type="ARBA" id="ARBA00022898"/>
    </source>
</evidence>
<dbReference type="HAMAP" id="MF_00331">
    <property type="entry name" value="Cys_desulf_IscS"/>
    <property type="match status" value="1"/>
</dbReference>
<dbReference type="InterPro" id="IPR015424">
    <property type="entry name" value="PyrdxlP-dep_Trfase"/>
</dbReference>
<comment type="catalytic activity">
    <reaction evidence="9 10">
        <text>(sulfur carrier)-H + L-cysteine = (sulfur carrier)-SH + L-alanine</text>
        <dbReference type="Rhea" id="RHEA:43892"/>
        <dbReference type="Rhea" id="RHEA-COMP:14737"/>
        <dbReference type="Rhea" id="RHEA-COMP:14739"/>
        <dbReference type="ChEBI" id="CHEBI:29917"/>
        <dbReference type="ChEBI" id="CHEBI:35235"/>
        <dbReference type="ChEBI" id="CHEBI:57972"/>
        <dbReference type="ChEBI" id="CHEBI:64428"/>
        <dbReference type="EC" id="2.8.1.7"/>
    </reaction>
</comment>
<feature type="binding site" evidence="10">
    <location>
        <position position="153"/>
    </location>
    <ligand>
        <name>pyridoxal 5'-phosphate</name>
        <dbReference type="ChEBI" id="CHEBI:597326"/>
    </ligand>
</feature>
<dbReference type="GO" id="GO:0006520">
    <property type="term" value="P:amino acid metabolic process"/>
    <property type="evidence" value="ECO:0007669"/>
    <property type="project" value="InterPro"/>
</dbReference>
<dbReference type="NCBIfam" id="NF002806">
    <property type="entry name" value="PRK02948.1"/>
    <property type="match status" value="1"/>
</dbReference>
<keyword evidence="5 10" id="KW-0479">Metal-binding</keyword>
<feature type="active site" description="Cysteine persulfide intermediate" evidence="10">
    <location>
        <position position="327"/>
    </location>
</feature>
<evidence type="ECO:0000256" key="8">
    <source>
        <dbReference type="ARBA" id="ARBA00023014"/>
    </source>
</evidence>
<dbReference type="PIRSF" id="PIRSF005572">
    <property type="entry name" value="NifS"/>
    <property type="match status" value="1"/>
</dbReference>
<comment type="subcellular location">
    <subcellularLocation>
        <location evidence="10">Cytoplasm</location>
    </subcellularLocation>
</comment>
<evidence type="ECO:0000313" key="13">
    <source>
        <dbReference type="Proteomes" id="UP000334820"/>
    </source>
</evidence>
<gene>
    <name evidence="10 12" type="primary">iscS</name>
    <name evidence="12" type="ORF">KTAU_17090</name>
</gene>
<dbReference type="InterPro" id="IPR000192">
    <property type="entry name" value="Aminotrans_V_dom"/>
</dbReference>
<evidence type="ECO:0000256" key="9">
    <source>
        <dbReference type="ARBA" id="ARBA00050776"/>
    </source>
</evidence>
<dbReference type="FunFam" id="3.40.640.10:FF:000084">
    <property type="entry name" value="IscS-like cysteine desulfurase"/>
    <property type="match status" value="1"/>
</dbReference>
<dbReference type="GO" id="GO:0030170">
    <property type="term" value="F:pyridoxal phosphate binding"/>
    <property type="evidence" value="ECO:0007669"/>
    <property type="project" value="UniProtKB-UniRule"/>
</dbReference>
<feature type="binding site" evidence="10">
    <location>
        <begin position="201"/>
        <end position="203"/>
    </location>
    <ligand>
        <name>pyridoxal 5'-phosphate</name>
        <dbReference type="ChEBI" id="CHEBI:597326"/>
    </ligand>
</feature>
<comment type="cofactor">
    <cofactor evidence="1 10">
        <name>pyridoxal 5'-phosphate</name>
        <dbReference type="ChEBI" id="CHEBI:597326"/>
    </cofactor>
</comment>
<evidence type="ECO:0000256" key="1">
    <source>
        <dbReference type="ARBA" id="ARBA00001933"/>
    </source>
</evidence>
<keyword evidence="13" id="KW-1185">Reference proteome</keyword>
<evidence type="ECO:0000256" key="2">
    <source>
        <dbReference type="ARBA" id="ARBA00006490"/>
    </source>
</evidence>
<evidence type="ECO:0000256" key="3">
    <source>
        <dbReference type="ARBA" id="ARBA00022490"/>
    </source>
</evidence>
<dbReference type="SUPFAM" id="SSF53383">
    <property type="entry name" value="PLP-dependent transferases"/>
    <property type="match status" value="1"/>
</dbReference>
<feature type="modified residue" description="N6-(pyridoxal phosphate)lysine" evidence="10">
    <location>
        <position position="204"/>
    </location>
</feature>
<dbReference type="GO" id="GO:0046872">
    <property type="term" value="F:metal ion binding"/>
    <property type="evidence" value="ECO:0007669"/>
    <property type="project" value="UniProtKB-KW"/>
</dbReference>
<dbReference type="GO" id="GO:0044571">
    <property type="term" value="P:[2Fe-2S] cluster assembly"/>
    <property type="evidence" value="ECO:0007669"/>
    <property type="project" value="UniProtKB-UniRule"/>
</dbReference>
<sequence length="384" mass="41693">MPERLIYLDHAATTALDPRVLEAMLPYLTSDYGNASSIYTLGRRAMQAIDRAREEIAAILNCRPTEIVFTGCGSESDNLAIKGVALAARNKGQHIITSSIEHHAVLHTCHYLERFGFNVTYLPVDEHGLVDPEAVERAITAETVLVSIMYANNEIGTIEPVEEIGRICRQRKVPFHIDAVQAGGALPLDVKALNADLLSLSAHKFYGPKGVGILYVRQGVRLLPQQQGGSQERGRRAGTENVAGIVGAATALRLAYEELEQVQPRLRTMRDRLIEGILSRVPRSRLTGHPTRRLANNASFCFEGVEGESILLNLDLLNIAASTGSACTSGSVEPSHVLVALGLPPEWARGSLRLTLGKDNSEEDVDTVLSVLPGIVEKLRSLAT</sequence>
<keyword evidence="10" id="KW-0001">2Fe-2S</keyword>
<dbReference type="GO" id="GO:0005737">
    <property type="term" value="C:cytoplasm"/>
    <property type="evidence" value="ECO:0007669"/>
    <property type="project" value="UniProtKB-SubCell"/>
</dbReference>
<dbReference type="UniPathway" id="UPA00266"/>
<reference evidence="12 13" key="1">
    <citation type="journal article" date="2019" name="Int. J. Syst. Evol. Microbiol.">
        <title>Thermogemmatispora aurantia sp. nov. and Thermogemmatispora argillosa sp. nov., within the class Ktedonobacteria, and emended description of the genus Thermogemmatispora.</title>
        <authorList>
            <person name="Zheng Y."/>
            <person name="Wang C.M."/>
            <person name="Sakai Y."/>
            <person name="Abe K."/>
            <person name="Yokota A."/>
            <person name="Yabe S."/>
        </authorList>
    </citation>
    <scope>NUCLEOTIDE SEQUENCE [LARGE SCALE GENOMIC DNA]</scope>
    <source>
        <strain evidence="12 13">A1-2</strain>
    </source>
</reference>
<feature type="domain" description="Aminotransferase class V" evidence="11">
    <location>
        <begin position="6"/>
        <end position="367"/>
    </location>
</feature>
<dbReference type="Gene3D" id="1.10.260.50">
    <property type="match status" value="1"/>
</dbReference>
<comment type="caution">
    <text evidence="12">The sequence shown here is derived from an EMBL/GenBank/DDBJ whole genome shotgun (WGS) entry which is preliminary data.</text>
</comment>
<feature type="binding site" evidence="10">
    <location>
        <begin position="73"/>
        <end position="74"/>
    </location>
    <ligand>
        <name>pyridoxal 5'-phosphate</name>
        <dbReference type="ChEBI" id="CHEBI:597326"/>
    </ligand>
</feature>
<evidence type="ECO:0000256" key="7">
    <source>
        <dbReference type="ARBA" id="ARBA00023004"/>
    </source>
</evidence>
<keyword evidence="3 10" id="KW-0963">Cytoplasm</keyword>
<dbReference type="NCBIfam" id="TIGR03402">
    <property type="entry name" value="FeS_nifS"/>
    <property type="match status" value="1"/>
</dbReference>
<keyword evidence="6 10" id="KW-0663">Pyridoxal phosphate</keyword>
<comment type="function">
    <text evidence="10">Master enzyme that delivers sulfur to a number of partners involved in Fe-S cluster assembly, tRNA modification or cofactor biosynthesis. Catalyzes the removal of elemental sulfur atoms from cysteine to produce alanine. Functions as a sulfur delivery protein for Fe-S cluster synthesis onto IscU, an Fe-S scaffold assembly protein, as well as other S acceptor proteins.</text>
</comment>
<dbReference type="InterPro" id="IPR015421">
    <property type="entry name" value="PyrdxlP-dep_Trfase_major"/>
</dbReference>
<accession>A0A5J4K7K7</accession>
<name>A0A5J4K7K7_9CHLR</name>
<protein>
    <recommendedName>
        <fullName evidence="10">Cysteine desulfurase IscS</fullName>
        <ecNumber evidence="10">2.8.1.7</ecNumber>
    </recommendedName>
</protein>